<feature type="transmembrane region" description="Helical" evidence="7">
    <location>
        <begin position="313"/>
        <end position="346"/>
    </location>
</feature>
<proteinExistence type="inferred from homology"/>
<evidence type="ECO:0000256" key="6">
    <source>
        <dbReference type="ARBA" id="ARBA00023136"/>
    </source>
</evidence>
<evidence type="ECO:0000259" key="8">
    <source>
        <dbReference type="Pfam" id="PF06808"/>
    </source>
</evidence>
<keyword evidence="6 7" id="KW-0472">Membrane</keyword>
<keyword evidence="2" id="KW-1003">Cell membrane</keyword>
<feature type="transmembrane region" description="Helical" evidence="7">
    <location>
        <begin position="241"/>
        <end position="259"/>
    </location>
</feature>
<gene>
    <name evidence="9" type="ORF">V3328_16045</name>
</gene>
<dbReference type="RefSeq" id="WP_340330695.1">
    <property type="nucleotide sequence ID" value="NZ_JAZHOF010000006.1"/>
</dbReference>
<evidence type="ECO:0000256" key="5">
    <source>
        <dbReference type="ARBA" id="ARBA00022989"/>
    </source>
</evidence>
<feature type="transmembrane region" description="Helical" evidence="7">
    <location>
        <begin position="170"/>
        <end position="192"/>
    </location>
</feature>
<dbReference type="Pfam" id="PF06808">
    <property type="entry name" value="DctM"/>
    <property type="match status" value="1"/>
</dbReference>
<dbReference type="GO" id="GO:0022857">
    <property type="term" value="F:transmembrane transporter activity"/>
    <property type="evidence" value="ECO:0007669"/>
    <property type="project" value="UniProtKB-UniRule"/>
</dbReference>
<accession>A0AAW9RYP4</accession>
<feature type="transmembrane region" description="Helical" evidence="7">
    <location>
        <begin position="271"/>
        <end position="293"/>
    </location>
</feature>
<comment type="subcellular location">
    <subcellularLocation>
        <location evidence="1 7">Cell inner membrane</location>
        <topology evidence="1 7">Multi-pass membrane protein</topology>
    </subcellularLocation>
</comment>
<protein>
    <recommendedName>
        <fullName evidence="7">TRAP transporter large permease protein</fullName>
    </recommendedName>
</protein>
<keyword evidence="4 7" id="KW-0812">Transmembrane</keyword>
<evidence type="ECO:0000256" key="7">
    <source>
        <dbReference type="RuleBase" id="RU369079"/>
    </source>
</evidence>
<feature type="transmembrane region" description="Helical" evidence="7">
    <location>
        <begin position="6"/>
        <end position="37"/>
    </location>
</feature>
<keyword evidence="3 7" id="KW-0997">Cell inner membrane</keyword>
<comment type="function">
    <text evidence="7">Part of the tripartite ATP-independent periplasmic (TRAP) transport system.</text>
</comment>
<feature type="domain" description="TRAP C4-dicarboxylate transport system permease DctM subunit" evidence="8">
    <location>
        <begin position="8"/>
        <end position="415"/>
    </location>
</feature>
<dbReference type="PANTHER" id="PTHR33362:SF3">
    <property type="entry name" value="SIALIC ACID TRAP TRANSPORTER PERMEASE PROTEIN SIAT"/>
    <property type="match status" value="1"/>
</dbReference>
<keyword evidence="10" id="KW-1185">Reference proteome</keyword>
<dbReference type="AlphaFoldDB" id="A0AAW9RYP4"/>
<feature type="transmembrane region" description="Helical" evidence="7">
    <location>
        <begin position="49"/>
        <end position="68"/>
    </location>
</feature>
<feature type="transmembrane region" description="Helical" evidence="7">
    <location>
        <begin position="400"/>
        <end position="425"/>
    </location>
</feature>
<comment type="caution">
    <text evidence="7">Lacks conserved residue(s) required for the propagation of feature annotation.</text>
</comment>
<comment type="subunit">
    <text evidence="7">The complex comprises the extracytoplasmic solute receptor protein and the two transmembrane proteins.</text>
</comment>
<feature type="transmembrane region" description="Helical" evidence="7">
    <location>
        <begin position="132"/>
        <end position="158"/>
    </location>
</feature>
<keyword evidence="5 7" id="KW-1133">Transmembrane helix</keyword>
<reference evidence="9 10" key="1">
    <citation type="submission" date="2024-02" db="EMBL/GenBank/DDBJ databases">
        <title>Genome analysis and characterization of Microbaculum marinisediminis sp. nov., isolated from marine sediment.</title>
        <authorList>
            <person name="Du Z.-J."/>
            <person name="Ye Y.-Q."/>
            <person name="Zhang Z.-R."/>
            <person name="Yuan S.-M."/>
            <person name="Zhang X.-Y."/>
        </authorList>
    </citation>
    <scope>NUCLEOTIDE SEQUENCE [LARGE SCALE GENOMIC DNA]</scope>
    <source>
        <strain evidence="9 10">SDUM1044001</strain>
    </source>
</reference>
<evidence type="ECO:0000256" key="3">
    <source>
        <dbReference type="ARBA" id="ARBA00022519"/>
    </source>
</evidence>
<keyword evidence="7" id="KW-0813">Transport</keyword>
<dbReference type="PIRSF" id="PIRSF006066">
    <property type="entry name" value="HI0050"/>
    <property type="match status" value="1"/>
</dbReference>
<evidence type="ECO:0000256" key="1">
    <source>
        <dbReference type="ARBA" id="ARBA00004429"/>
    </source>
</evidence>
<comment type="caution">
    <text evidence="9">The sequence shown here is derived from an EMBL/GenBank/DDBJ whole genome shotgun (WGS) entry which is preliminary data.</text>
</comment>
<dbReference type="InterPro" id="IPR004681">
    <property type="entry name" value="TRAP_DctM"/>
</dbReference>
<dbReference type="Proteomes" id="UP001378188">
    <property type="component" value="Unassembled WGS sequence"/>
</dbReference>
<dbReference type="PANTHER" id="PTHR33362">
    <property type="entry name" value="SIALIC ACID TRAP TRANSPORTER PERMEASE PROTEIN SIAT-RELATED"/>
    <property type="match status" value="1"/>
</dbReference>
<evidence type="ECO:0000313" key="10">
    <source>
        <dbReference type="Proteomes" id="UP001378188"/>
    </source>
</evidence>
<name>A0AAW9RYP4_9HYPH</name>
<dbReference type="NCBIfam" id="TIGR00786">
    <property type="entry name" value="dctM"/>
    <property type="match status" value="1"/>
</dbReference>
<evidence type="ECO:0000256" key="2">
    <source>
        <dbReference type="ARBA" id="ARBA00022475"/>
    </source>
</evidence>
<feature type="transmembrane region" description="Helical" evidence="7">
    <location>
        <begin position="213"/>
        <end position="235"/>
    </location>
</feature>
<evidence type="ECO:0000313" key="9">
    <source>
        <dbReference type="EMBL" id="MEJ8573003.1"/>
    </source>
</evidence>
<dbReference type="EMBL" id="JAZHOF010000006">
    <property type="protein sequence ID" value="MEJ8573003.1"/>
    <property type="molecule type" value="Genomic_DNA"/>
</dbReference>
<organism evidence="9 10">
    <name type="scientific">Microbaculum marinum</name>
    <dbReference type="NCBI Taxonomy" id="1764581"/>
    <lineage>
        <taxon>Bacteria</taxon>
        <taxon>Pseudomonadati</taxon>
        <taxon>Pseudomonadota</taxon>
        <taxon>Alphaproteobacteria</taxon>
        <taxon>Hyphomicrobiales</taxon>
        <taxon>Tepidamorphaceae</taxon>
        <taxon>Microbaculum</taxon>
    </lineage>
</organism>
<dbReference type="GO" id="GO:0005886">
    <property type="term" value="C:plasma membrane"/>
    <property type="evidence" value="ECO:0007669"/>
    <property type="project" value="UniProtKB-SubCell"/>
</dbReference>
<sequence length="427" mass="44618">MISLTMLVISVALFLVRVPVSISLGIATLVGFLMIGLPATVIPSRMIDGVDGFALLAVPFFILAGNLMNAGGVTERIFAFARAVVGWISGGLAQVNIVASIIFAGMSGSALADLAGLGAVEMRAMKKNGYPVGFSAAVTLSSCTIGPLIPPSIILVIYGLATNTSIGQLFLGGVVAGLVVAAALMIFVYAYVRISGVEWAKPEPFVFSKVVDTAIHGAPALLAPVIILGSLVLGVTTPSELGAIATAYALLVGLLYRQITWRRLYEALVNTVVMTSVIMYLFAIATAMNFVIARERVAHHAAELMSSYITSPFVGILLVNLFLLVVGMFLEGPVAILIIAPILLTVVQELGMGPVQFGVMLSFNLLIGMITPPMGIGLFVGAKVAGTTPENVLKASLPFFVPLIAGLLIISFVPGVTTWLPGLVFSR</sequence>
<comment type="similarity">
    <text evidence="7">Belongs to the TRAP transporter large permease family.</text>
</comment>
<dbReference type="InterPro" id="IPR010656">
    <property type="entry name" value="DctM"/>
</dbReference>
<evidence type="ECO:0000256" key="4">
    <source>
        <dbReference type="ARBA" id="ARBA00022692"/>
    </source>
</evidence>
<feature type="transmembrane region" description="Helical" evidence="7">
    <location>
        <begin position="358"/>
        <end position="380"/>
    </location>
</feature>